<evidence type="ECO:0000259" key="2">
    <source>
        <dbReference type="PROSITE" id="PS50035"/>
    </source>
</evidence>
<dbReference type="SMART" id="SM00155">
    <property type="entry name" value="PLDc"/>
    <property type="match status" value="2"/>
</dbReference>
<dbReference type="InterPro" id="IPR025202">
    <property type="entry name" value="PLD-like_dom"/>
</dbReference>
<feature type="domain" description="PLD phosphodiesterase" evidence="2">
    <location>
        <begin position="139"/>
        <end position="166"/>
    </location>
</feature>
<sequence length="602" mass="68376">MNGASKQTPKLFDALKKTKLWKYVVYRSTLKKMYRLENWSDNNNVTLFFNGDETFQSMWESIENAKESINIETYTIEPDRVGLKTIELLTAAQRRGCKVKFVYDAIGSSSISDSMLDELRASGATLICFNPFFSKNFPINFRNHRKMMVVDDKVGYCGGMNISEKYAGELLGNSYFRDTHVKIEGPAVKDLLDAFYSKKKDKKSLFSYIPSTSNFSSSITPNEAETPLPNTKPNTTSASSTKDNSNSLDKTVIGSSITTNNSIDNSITAYEKSIYHYYLNNSYSFGINRINSNNNNSSSNSLGSACLAAGEEIVSDLSSSSSSSSPSPSPGRNDSSLPNNVKANSRAIMLVDESIKDRILYDRYSEYFNDFNNEEDEWEDDNEDDDEDDLEHDEDDDLERELALLNHNSEKKRVDKVSIQVLESNLMRGKRNLQRGLSILLKNSKSQCFITTPYFLPPRLLRKAIIDTAARGIEVKIITAGKSDVPWVRMAGQHIYRPFLQNGVRIFEMTKTTLHSKTITIDGKYNTIGSYNFDHWSQRNLEVCVSIADERVAKYIENQFHEDLKLSEEITIDYLNNRSLFNKIYSFLAYQFGRIVRPTAIK</sequence>
<proteinExistence type="predicted"/>
<dbReference type="RefSeq" id="XP_020427758.1">
    <property type="nucleotide sequence ID" value="XM_020581888.1"/>
</dbReference>
<dbReference type="GO" id="GO:0030572">
    <property type="term" value="F:phosphatidyltransferase activity"/>
    <property type="evidence" value="ECO:0007669"/>
    <property type="project" value="UniProtKB-ARBA"/>
</dbReference>
<dbReference type="PROSITE" id="PS50035">
    <property type="entry name" value="PLD"/>
    <property type="match status" value="2"/>
</dbReference>
<dbReference type="EMBL" id="ADBJ01000054">
    <property type="protein sequence ID" value="EFA75624.1"/>
    <property type="molecule type" value="Genomic_DNA"/>
</dbReference>
<gene>
    <name evidence="3" type="ORF">PPL_11130</name>
</gene>
<name>D3BT09_HETP5</name>
<dbReference type="InParanoid" id="D3BT09"/>
<feature type="region of interest" description="Disordered" evidence="1">
    <location>
        <begin position="214"/>
        <end position="249"/>
    </location>
</feature>
<evidence type="ECO:0000256" key="1">
    <source>
        <dbReference type="SAM" id="MobiDB-lite"/>
    </source>
</evidence>
<organism evidence="3 4">
    <name type="scientific">Heterostelium pallidum (strain ATCC 26659 / Pp 5 / PN500)</name>
    <name type="common">Cellular slime mold</name>
    <name type="synonym">Polysphondylium pallidum</name>
    <dbReference type="NCBI Taxonomy" id="670386"/>
    <lineage>
        <taxon>Eukaryota</taxon>
        <taxon>Amoebozoa</taxon>
        <taxon>Evosea</taxon>
        <taxon>Eumycetozoa</taxon>
        <taxon>Dictyostelia</taxon>
        <taxon>Acytosteliales</taxon>
        <taxon>Acytosteliaceae</taxon>
        <taxon>Heterostelium</taxon>
    </lineage>
</organism>
<dbReference type="STRING" id="670386.D3BT09"/>
<feature type="domain" description="PLD phosphodiesterase" evidence="2">
    <location>
        <begin position="510"/>
        <end position="537"/>
    </location>
</feature>
<dbReference type="CDD" id="cd09159">
    <property type="entry name" value="PLDc_ybhO_like_2"/>
    <property type="match status" value="1"/>
</dbReference>
<dbReference type="GeneID" id="31366599"/>
<evidence type="ECO:0000313" key="4">
    <source>
        <dbReference type="Proteomes" id="UP000001396"/>
    </source>
</evidence>
<accession>D3BT09</accession>
<dbReference type="AlphaFoldDB" id="D3BT09"/>
<protein>
    <submittedName>
        <fullName evidence="3">Phospholipase D</fullName>
    </submittedName>
</protein>
<dbReference type="OMA" id="WITTPYY"/>
<reference evidence="3 4" key="1">
    <citation type="journal article" date="2011" name="Genome Res.">
        <title>Phylogeny-wide analysis of social amoeba genomes highlights ancient origins for complex intercellular communication.</title>
        <authorList>
            <person name="Heidel A.J."/>
            <person name="Lawal H.M."/>
            <person name="Felder M."/>
            <person name="Schilde C."/>
            <person name="Helps N.R."/>
            <person name="Tunggal B."/>
            <person name="Rivero F."/>
            <person name="John U."/>
            <person name="Schleicher M."/>
            <person name="Eichinger L."/>
            <person name="Platzer M."/>
            <person name="Noegel A.A."/>
            <person name="Schaap P."/>
            <person name="Gloeckner G."/>
        </authorList>
    </citation>
    <scope>NUCLEOTIDE SEQUENCE [LARGE SCALE GENOMIC DNA]</scope>
    <source>
        <strain evidence="4">ATCC 26659 / Pp 5 / PN500</strain>
    </source>
</reference>
<dbReference type="PANTHER" id="PTHR21248">
    <property type="entry name" value="CARDIOLIPIN SYNTHASE"/>
    <property type="match status" value="1"/>
</dbReference>
<feature type="region of interest" description="Disordered" evidence="1">
    <location>
        <begin position="317"/>
        <end position="340"/>
    </location>
</feature>
<dbReference type="Pfam" id="PF13091">
    <property type="entry name" value="PLDc_2"/>
    <property type="match status" value="2"/>
</dbReference>
<dbReference type="InterPro" id="IPR001736">
    <property type="entry name" value="PLipase_D/transphosphatidylase"/>
</dbReference>
<dbReference type="Gene3D" id="3.30.870.10">
    <property type="entry name" value="Endonuclease Chain A"/>
    <property type="match status" value="2"/>
</dbReference>
<dbReference type="GO" id="GO:0032049">
    <property type="term" value="P:cardiolipin biosynthetic process"/>
    <property type="evidence" value="ECO:0007669"/>
    <property type="project" value="UniProtKB-ARBA"/>
</dbReference>
<dbReference type="PANTHER" id="PTHR21248:SF22">
    <property type="entry name" value="PHOSPHOLIPASE D"/>
    <property type="match status" value="1"/>
</dbReference>
<evidence type="ECO:0000313" key="3">
    <source>
        <dbReference type="EMBL" id="EFA75624.1"/>
    </source>
</evidence>
<keyword evidence="4" id="KW-1185">Reference proteome</keyword>
<dbReference type="CDD" id="cd09110">
    <property type="entry name" value="PLDc_CLS_1"/>
    <property type="match status" value="1"/>
</dbReference>
<dbReference type="Proteomes" id="UP000001396">
    <property type="component" value="Unassembled WGS sequence"/>
</dbReference>
<dbReference type="SUPFAM" id="SSF56024">
    <property type="entry name" value="Phospholipase D/nuclease"/>
    <property type="match status" value="2"/>
</dbReference>
<comment type="caution">
    <text evidence="3">The sequence shown here is derived from an EMBL/GenBank/DDBJ whole genome shotgun (WGS) entry which is preliminary data.</text>
</comment>
<feature type="region of interest" description="Disordered" evidence="1">
    <location>
        <begin position="372"/>
        <end position="396"/>
    </location>
</feature>